<sequence>MVEEVEKRGLSIDELLKLGPLEGAEVVAGNTNTDKLISRVNIIGGPDILDWVRAGEFIMTNGYPFRDNPDEFVNLIERLQEKKVAGIGIKVRRFLPTIPESLIEKANELHFPVIQIPPHAIFSDIVRIAMEEVFNKESEHLITLYNRVQEFTVQIMKGNAISDVIYDLEKLMGNPIIVYDLEGNIIAPLIEEVLDSGEVFKVAEDIESKTGTGITTIKMRDETFRCYSTPLANEGLLSYIPFIACIETNYKLTEVDCLTIEKISSLLNMELANITARKKIEKKYLNQFVQDLLIGDVLTSRDLEVRTSSFDLALQDKWFQVLVLATEKRDTLTTGEEFHYFMKNVSSTLHGKVLSTILNDEYVFVVVEESKTSLRQTIKIIHTELEKSPIFKKHQLDYRLCVGEPVHSMENITKSYQLAVNVKTISQKFIFNERIITYKDLHLFRLLYLLPQTKEVDDYLDELIGPLESQPKKREEYIETLEAYFQSNRNIRKTAEQLFTHYNTIVYRIEKISSLLNMDLENAESSLELQVALKLRKMRQSSGLISQTSY</sequence>
<name>A0A094XB11_ALKAL</name>
<reference evidence="5 7" key="1">
    <citation type="journal article" date="2014" name="Genome Announc.">
        <title>Draft Genome Sequence of Bacillus alcalophilus AV1934, a Classic Alkaliphile Isolated from Human Feces in 1934.</title>
        <authorList>
            <person name="Attie O."/>
            <person name="Jayaprakash A."/>
            <person name="Shah H."/>
            <person name="Paulsen I.T."/>
            <person name="Morino M."/>
            <person name="Takahashi Y."/>
            <person name="Narumi I."/>
            <person name="Sachidanandam R."/>
            <person name="Satoh K."/>
            <person name="Ito M."/>
            <person name="Krulwich T.A."/>
        </authorList>
    </citation>
    <scope>NUCLEOTIDE SEQUENCE [LARGE SCALE GENOMIC DNA]</scope>
    <source>
        <strain evidence="5 7">AV1934</strain>
    </source>
</reference>
<dbReference type="InterPro" id="IPR012914">
    <property type="entry name" value="PucR_dom"/>
</dbReference>
<comment type="similarity">
    <text evidence="1">Belongs to the CdaR family.</text>
</comment>
<evidence type="ECO:0000259" key="4">
    <source>
        <dbReference type="Pfam" id="PF17853"/>
    </source>
</evidence>
<dbReference type="RefSeq" id="WP_003323427.1">
    <property type="nucleotide sequence ID" value="NZ_ALPT02000089.1"/>
</dbReference>
<dbReference type="STRING" id="1218173.BALCAV_0219090"/>
<dbReference type="Pfam" id="PF17853">
    <property type="entry name" value="GGDEF_2"/>
    <property type="match status" value="1"/>
</dbReference>
<gene>
    <name evidence="6" type="ORF">AJ85_12670</name>
    <name evidence="5" type="ORF">BALCAV_0219090</name>
</gene>
<dbReference type="Proteomes" id="UP000297014">
    <property type="component" value="Unassembled WGS sequence"/>
</dbReference>
<dbReference type="Gene3D" id="1.10.10.2840">
    <property type="entry name" value="PucR C-terminal helix-turn-helix domain"/>
    <property type="match status" value="1"/>
</dbReference>
<dbReference type="PANTHER" id="PTHR33744:SF1">
    <property type="entry name" value="DNA-BINDING TRANSCRIPTIONAL ACTIVATOR ADER"/>
    <property type="match status" value="1"/>
</dbReference>
<dbReference type="eggNOG" id="COG2508">
    <property type="taxonomic scope" value="Bacteria"/>
</dbReference>
<feature type="domain" description="Purine catabolism PurC-like" evidence="2">
    <location>
        <begin position="14"/>
        <end position="132"/>
    </location>
</feature>
<comment type="caution">
    <text evidence="5">The sequence shown here is derived from an EMBL/GenBank/DDBJ whole genome shotgun (WGS) entry which is preliminary data.</text>
</comment>
<dbReference type="InterPro" id="IPR051448">
    <property type="entry name" value="CdaR-like_regulators"/>
</dbReference>
<dbReference type="Pfam" id="PF07905">
    <property type="entry name" value="PucR"/>
    <property type="match status" value="1"/>
</dbReference>
<keyword evidence="7" id="KW-1185">Reference proteome</keyword>
<feature type="domain" description="PucR C-terminal helix-turn-helix" evidence="3">
    <location>
        <begin position="478"/>
        <end position="535"/>
    </location>
</feature>
<evidence type="ECO:0000313" key="6">
    <source>
        <dbReference type="EMBL" id="THG88290.1"/>
    </source>
</evidence>
<dbReference type="EMBL" id="ALPT02000089">
    <property type="protein sequence ID" value="KGA95980.1"/>
    <property type="molecule type" value="Genomic_DNA"/>
</dbReference>
<evidence type="ECO:0000256" key="1">
    <source>
        <dbReference type="ARBA" id="ARBA00006754"/>
    </source>
</evidence>
<evidence type="ECO:0000313" key="8">
    <source>
        <dbReference type="Proteomes" id="UP000297014"/>
    </source>
</evidence>
<dbReference type="InterPro" id="IPR041522">
    <property type="entry name" value="CdaR_GGDEF"/>
</dbReference>
<feature type="domain" description="CdaR GGDEF-like" evidence="4">
    <location>
        <begin position="302"/>
        <end position="420"/>
    </location>
</feature>
<dbReference type="OrthoDB" id="142218at2"/>
<evidence type="ECO:0000259" key="2">
    <source>
        <dbReference type="Pfam" id="PF07905"/>
    </source>
</evidence>
<dbReference type="Proteomes" id="UP000002754">
    <property type="component" value="Unassembled WGS sequence"/>
</dbReference>
<reference evidence="6 8" key="2">
    <citation type="submission" date="2014-01" db="EMBL/GenBank/DDBJ databases">
        <title>Draft genome sequencing of Bacillus alcalophilus CGMCC 1.3604.</title>
        <authorList>
            <person name="Yang J."/>
            <person name="Diao L."/>
            <person name="Yang S."/>
        </authorList>
    </citation>
    <scope>NUCLEOTIDE SEQUENCE [LARGE SCALE GENOMIC DNA]</scope>
    <source>
        <strain evidence="6 8">CGMCC 1.3604</strain>
    </source>
</reference>
<dbReference type="Pfam" id="PF13556">
    <property type="entry name" value="HTH_30"/>
    <property type="match status" value="1"/>
</dbReference>
<dbReference type="EMBL" id="JALP01000401">
    <property type="protein sequence ID" value="THG88290.1"/>
    <property type="molecule type" value="Genomic_DNA"/>
</dbReference>
<evidence type="ECO:0000259" key="3">
    <source>
        <dbReference type="Pfam" id="PF13556"/>
    </source>
</evidence>
<organism evidence="5 7">
    <name type="scientific">Alkalihalobacillus alcalophilus ATCC 27647 = CGMCC 1.3604</name>
    <dbReference type="NCBI Taxonomy" id="1218173"/>
    <lineage>
        <taxon>Bacteria</taxon>
        <taxon>Bacillati</taxon>
        <taxon>Bacillota</taxon>
        <taxon>Bacilli</taxon>
        <taxon>Bacillales</taxon>
        <taxon>Bacillaceae</taxon>
        <taxon>Alkalihalobacillus</taxon>
    </lineage>
</organism>
<evidence type="ECO:0000313" key="7">
    <source>
        <dbReference type="Proteomes" id="UP000002754"/>
    </source>
</evidence>
<dbReference type="InterPro" id="IPR042070">
    <property type="entry name" value="PucR_C-HTH_sf"/>
</dbReference>
<dbReference type="PANTHER" id="PTHR33744">
    <property type="entry name" value="CARBOHYDRATE DIACID REGULATOR"/>
    <property type="match status" value="1"/>
</dbReference>
<dbReference type="InterPro" id="IPR025736">
    <property type="entry name" value="PucR_C-HTH_dom"/>
</dbReference>
<protein>
    <submittedName>
        <fullName evidence="5">PucR family transcriptional regulator</fullName>
    </submittedName>
</protein>
<accession>A0A094XB11</accession>
<dbReference type="AlphaFoldDB" id="A0A094XB11"/>
<proteinExistence type="inferred from homology"/>
<evidence type="ECO:0000313" key="5">
    <source>
        <dbReference type="EMBL" id="KGA95980.1"/>
    </source>
</evidence>